<dbReference type="PROSITE" id="PS00469">
    <property type="entry name" value="NDPK"/>
    <property type="match status" value="1"/>
</dbReference>
<evidence type="ECO:0000256" key="1">
    <source>
        <dbReference type="ARBA" id="ARBA00008142"/>
    </source>
</evidence>
<evidence type="ECO:0000256" key="4">
    <source>
        <dbReference type="ARBA" id="ARBA00022777"/>
    </source>
</evidence>
<dbReference type="SUPFAM" id="SSF54919">
    <property type="entry name" value="Nucleoside diphosphate kinase, NDK"/>
    <property type="match status" value="1"/>
</dbReference>
<accession>A0A7E4ZVW0</accession>
<name>A0A7E4ZVW0_PANRE</name>
<comment type="catalytic activity">
    <reaction evidence="8">
        <text>a 2'-deoxyribonucleoside 5'-diphosphate + ATP = a 2'-deoxyribonucleoside 5'-triphosphate + ADP</text>
        <dbReference type="Rhea" id="RHEA:44640"/>
        <dbReference type="ChEBI" id="CHEBI:30616"/>
        <dbReference type="ChEBI" id="CHEBI:61560"/>
        <dbReference type="ChEBI" id="CHEBI:73316"/>
        <dbReference type="ChEBI" id="CHEBI:456216"/>
        <dbReference type="EC" id="2.7.4.6"/>
    </reaction>
</comment>
<dbReference type="Proteomes" id="UP000492821">
    <property type="component" value="Unassembled WGS sequence"/>
</dbReference>
<dbReference type="PANTHER" id="PTHR46161:SF3">
    <property type="entry name" value="NUCLEOSIDE DIPHOSPHATE KINASE DDB_G0292928-RELATED"/>
    <property type="match status" value="1"/>
</dbReference>
<dbReference type="InterPro" id="IPR023005">
    <property type="entry name" value="Nucleoside_diP_kinase_AS"/>
</dbReference>
<keyword evidence="5 8" id="KW-0067">ATP-binding</keyword>
<evidence type="ECO:0000256" key="3">
    <source>
        <dbReference type="ARBA" id="ARBA00022741"/>
    </source>
</evidence>
<evidence type="ECO:0000256" key="6">
    <source>
        <dbReference type="ARBA" id="ARBA00023080"/>
    </source>
</evidence>
<evidence type="ECO:0000256" key="8">
    <source>
        <dbReference type="RuleBase" id="RU004013"/>
    </source>
</evidence>
<evidence type="ECO:0000256" key="2">
    <source>
        <dbReference type="ARBA" id="ARBA00022679"/>
    </source>
</evidence>
<keyword evidence="2 8" id="KW-0808">Transferase</keyword>
<evidence type="ECO:0000313" key="11">
    <source>
        <dbReference type="WBParaSite" id="Pan_g20733.t1"/>
    </source>
</evidence>
<dbReference type="InterPro" id="IPR036850">
    <property type="entry name" value="NDK-like_dom_sf"/>
</dbReference>
<evidence type="ECO:0000256" key="5">
    <source>
        <dbReference type="ARBA" id="ARBA00022840"/>
    </source>
</evidence>
<dbReference type="Pfam" id="PF00334">
    <property type="entry name" value="NDK"/>
    <property type="match status" value="1"/>
</dbReference>
<organism evidence="10 11">
    <name type="scientific">Panagrellus redivivus</name>
    <name type="common">Microworm</name>
    <dbReference type="NCBI Taxonomy" id="6233"/>
    <lineage>
        <taxon>Eukaryota</taxon>
        <taxon>Metazoa</taxon>
        <taxon>Ecdysozoa</taxon>
        <taxon>Nematoda</taxon>
        <taxon>Chromadorea</taxon>
        <taxon>Rhabditida</taxon>
        <taxon>Tylenchina</taxon>
        <taxon>Panagrolaimomorpha</taxon>
        <taxon>Panagrolaimoidea</taxon>
        <taxon>Panagrolaimidae</taxon>
        <taxon>Panagrellus</taxon>
    </lineage>
</organism>
<protein>
    <recommendedName>
        <fullName evidence="8">Nucleoside diphosphate kinase</fullName>
        <ecNumber evidence="8">2.7.4.6</ecNumber>
    </recommendedName>
</protein>
<feature type="domain" description="Nucleoside diphosphate kinase-like" evidence="9">
    <location>
        <begin position="6"/>
        <end position="152"/>
    </location>
</feature>
<evidence type="ECO:0000259" key="9">
    <source>
        <dbReference type="SMART" id="SM00562"/>
    </source>
</evidence>
<comment type="caution">
    <text evidence="7">Lacks conserved residue(s) required for the propagation of feature annotation.</text>
</comment>
<reference evidence="10" key="1">
    <citation type="journal article" date="2013" name="Genetics">
        <title>The draft genome and transcriptome of Panagrellus redivivus are shaped by the harsh demands of a free-living lifestyle.</title>
        <authorList>
            <person name="Srinivasan J."/>
            <person name="Dillman A.R."/>
            <person name="Macchietto M.G."/>
            <person name="Heikkinen L."/>
            <person name="Lakso M."/>
            <person name="Fracchia K.M."/>
            <person name="Antoshechkin I."/>
            <person name="Mortazavi A."/>
            <person name="Wong G."/>
            <person name="Sternberg P.W."/>
        </authorList>
    </citation>
    <scope>NUCLEOTIDE SEQUENCE [LARGE SCALE GENOMIC DNA]</scope>
    <source>
        <strain evidence="10">MT8872</strain>
    </source>
</reference>
<evidence type="ECO:0000256" key="7">
    <source>
        <dbReference type="PROSITE-ProRule" id="PRU00706"/>
    </source>
</evidence>
<proteinExistence type="inferred from homology"/>
<dbReference type="AlphaFoldDB" id="A0A7E4ZVW0"/>
<reference evidence="11" key="2">
    <citation type="submission" date="2020-10" db="UniProtKB">
        <authorList>
            <consortium name="WormBaseParasite"/>
        </authorList>
    </citation>
    <scope>IDENTIFICATION</scope>
</reference>
<dbReference type="GO" id="GO:0009117">
    <property type="term" value="P:nucleotide metabolic process"/>
    <property type="evidence" value="ECO:0007669"/>
    <property type="project" value="UniProtKB-KW"/>
</dbReference>
<dbReference type="InterPro" id="IPR034907">
    <property type="entry name" value="NDK-like_dom"/>
</dbReference>
<dbReference type="EC" id="2.7.4.6" evidence="8"/>
<sequence>MVPGRQTLAIIKPDAVSHPILLKHIGEAIIAKGFLVKRACRVRLTLAEAKELYSVHLGKFFYERLVRHMASGPVLAMQLESTTTSDAIAAWRALLGPSKLYANLIAHSTIPIDQRPLRQQFALSDTRNMAHGSDSPDEVTREMAVFEPYLQPVTDQSQLFRLPPSILSTDTD</sequence>
<evidence type="ECO:0000313" key="10">
    <source>
        <dbReference type="Proteomes" id="UP000492821"/>
    </source>
</evidence>
<comment type="similarity">
    <text evidence="1 7">Belongs to the NDK family.</text>
</comment>
<keyword evidence="10" id="KW-1185">Reference proteome</keyword>
<keyword evidence="4 8" id="KW-0418">Kinase</keyword>
<dbReference type="SMART" id="SM00562">
    <property type="entry name" value="NDK"/>
    <property type="match status" value="1"/>
</dbReference>
<dbReference type="PANTHER" id="PTHR46161">
    <property type="entry name" value="NUCLEOSIDE DIPHOSPHATE KINASE"/>
    <property type="match status" value="1"/>
</dbReference>
<keyword evidence="6" id="KW-0546">Nucleotide metabolism</keyword>
<dbReference type="WBParaSite" id="Pan_g20733.t1">
    <property type="protein sequence ID" value="Pan_g20733.t1"/>
    <property type="gene ID" value="Pan_g20733"/>
</dbReference>
<dbReference type="GO" id="GO:0005524">
    <property type="term" value="F:ATP binding"/>
    <property type="evidence" value="ECO:0007669"/>
    <property type="project" value="UniProtKB-KW"/>
</dbReference>
<keyword evidence="3 8" id="KW-0547">Nucleotide-binding</keyword>
<dbReference type="Gene3D" id="3.30.70.141">
    <property type="entry name" value="Nucleoside diphosphate kinase-like domain"/>
    <property type="match status" value="1"/>
</dbReference>
<dbReference type="GO" id="GO:0004550">
    <property type="term" value="F:nucleoside diphosphate kinase activity"/>
    <property type="evidence" value="ECO:0007669"/>
    <property type="project" value="UniProtKB-EC"/>
</dbReference>
<dbReference type="PROSITE" id="PS51374">
    <property type="entry name" value="NDPK_LIKE"/>
    <property type="match status" value="1"/>
</dbReference>